<gene>
    <name evidence="3" type="ORF">RMR22_05930</name>
</gene>
<proteinExistence type="inferred from homology"/>
<dbReference type="PROSITE" id="PS51384">
    <property type="entry name" value="FAD_FR"/>
    <property type="match status" value="1"/>
</dbReference>
<dbReference type="InterPro" id="IPR007037">
    <property type="entry name" value="SIP_rossman_dom"/>
</dbReference>
<dbReference type="Gene3D" id="3.30.310.50">
    <property type="entry name" value="Alpha-D-phosphohexomutase, C-terminal domain"/>
    <property type="match status" value="1"/>
</dbReference>
<dbReference type="Pfam" id="PF04954">
    <property type="entry name" value="SIP"/>
    <property type="match status" value="1"/>
</dbReference>
<dbReference type="SUPFAM" id="SSF63380">
    <property type="entry name" value="Riboflavin synthase domain-like"/>
    <property type="match status" value="1"/>
</dbReference>
<accession>A0AAW9F9B8</accession>
<dbReference type="Gene3D" id="2.40.30.10">
    <property type="entry name" value="Translation factors"/>
    <property type="match status" value="1"/>
</dbReference>
<dbReference type="InterPro" id="IPR039261">
    <property type="entry name" value="FNR_nucleotide-bd"/>
</dbReference>
<dbReference type="Pfam" id="PF09981">
    <property type="entry name" value="DUF2218"/>
    <property type="match status" value="1"/>
</dbReference>
<dbReference type="InterPro" id="IPR013113">
    <property type="entry name" value="SIP_FAD-bd"/>
</dbReference>
<dbReference type="PANTHER" id="PTHR30157">
    <property type="entry name" value="FERRIC REDUCTASE, NADPH-DEPENDENT"/>
    <property type="match status" value="1"/>
</dbReference>
<dbReference type="GO" id="GO:0016491">
    <property type="term" value="F:oxidoreductase activity"/>
    <property type="evidence" value="ECO:0007669"/>
    <property type="project" value="InterPro"/>
</dbReference>
<dbReference type="InterPro" id="IPR017927">
    <property type="entry name" value="FAD-bd_FR_type"/>
</dbReference>
<dbReference type="InterPro" id="IPR017938">
    <property type="entry name" value="Riboflavin_synthase-like_b-brl"/>
</dbReference>
<organism evidence="3">
    <name type="scientific">Agrobacterium rosae</name>
    <dbReference type="NCBI Taxonomy" id="1972867"/>
    <lineage>
        <taxon>Bacteria</taxon>
        <taxon>Pseudomonadati</taxon>
        <taxon>Pseudomonadota</taxon>
        <taxon>Alphaproteobacteria</taxon>
        <taxon>Hyphomicrobiales</taxon>
        <taxon>Rhizobiaceae</taxon>
        <taxon>Rhizobium/Agrobacterium group</taxon>
        <taxon>Agrobacterium</taxon>
    </lineage>
</organism>
<reference evidence="3" key="1">
    <citation type="journal article" date="2023" name="Phytobiomes J">
        <title>Deciphering the key players within the bacterial microbiota associated with aerial crown gall tumors on rhododendron: Insights into the gallobiome.</title>
        <authorList>
            <person name="Kuzmanovic N."/>
            <person name="Nesme J."/>
            <person name="Wolf J."/>
            <person name="Neumann-Schaal M."/>
            <person name="Petersen J."/>
            <person name="Fernandez-Gnecco G."/>
            <person name="Sproeer C."/>
            <person name="Bunk B."/>
            <person name="Overmann J."/>
            <person name="Sorensen S.J."/>
            <person name="Idczak E."/>
            <person name="Smalla K."/>
        </authorList>
    </citation>
    <scope>NUCLEOTIDE SEQUENCE</scope>
    <source>
        <strain evidence="3">Rho-11.1</strain>
    </source>
</reference>
<evidence type="ECO:0000256" key="1">
    <source>
        <dbReference type="ARBA" id="ARBA00035644"/>
    </source>
</evidence>
<evidence type="ECO:0000259" key="2">
    <source>
        <dbReference type="PROSITE" id="PS51384"/>
    </source>
</evidence>
<feature type="domain" description="FAD-binding FR-type" evidence="2">
    <location>
        <begin position="106"/>
        <end position="232"/>
    </location>
</feature>
<dbReference type="RefSeq" id="WP_103586772.1">
    <property type="nucleotide sequence ID" value="NZ_CP192781.1"/>
</dbReference>
<dbReference type="Gene3D" id="3.40.50.80">
    <property type="entry name" value="Nucleotide-binding domain of ferredoxin-NADP reductase (FNR) module"/>
    <property type="match status" value="1"/>
</dbReference>
<evidence type="ECO:0000313" key="3">
    <source>
        <dbReference type="EMBL" id="MDX8301776.1"/>
    </source>
</evidence>
<protein>
    <submittedName>
        <fullName evidence="3">DUF2218 domain-containing protein</fullName>
    </submittedName>
</protein>
<dbReference type="EMBL" id="JAVRAF010000001">
    <property type="protein sequence ID" value="MDX8301776.1"/>
    <property type="molecule type" value="Genomic_DNA"/>
</dbReference>
<dbReference type="InterPro" id="IPR039374">
    <property type="entry name" value="SIP_fam"/>
</dbReference>
<dbReference type="CDD" id="cd06193">
    <property type="entry name" value="siderophore_interacting"/>
    <property type="match status" value="1"/>
</dbReference>
<dbReference type="InterPro" id="IPR014543">
    <property type="entry name" value="UCP028291"/>
</dbReference>
<sequence>MPVTFLSAKTSVALPDPHAIVAAFHEHFAEYMTMTREGAAVHFEADYGNGTFGAEDGRFAARINCVSENVLLSVKAMVAEHIVEFSGDTSLDFRWEGDGAELRELPNLFSGRVVRAYNLTPKMRRVVIAVEDGIERLMNGGLHVRILILPDQARAPVWPHLSKTGAIVWAQGEDEQARRVYTIRSGNIERGEIDLDFVMHEGDDMPGAHFGATASAGDLVGIVGPGGELPDAESYVFAGDETALPVMLRMAAEMPAGKKLTVYAEIDNENERQSIDSKADMDWNWLYRNGQDAGTAGLLVQALRSHAWPSPEGLHVFVGCEKIEARAIKKILGDEAGLPKTCLHTAGYWVRGANDDH</sequence>
<name>A0AAW9F9B8_9HYPH</name>
<comment type="caution">
    <text evidence="3">The sequence shown here is derived from an EMBL/GenBank/DDBJ whole genome shotgun (WGS) entry which is preliminary data.</text>
</comment>
<comment type="similarity">
    <text evidence="1">Belongs to the SIP oxidoreductase family.</text>
</comment>
<dbReference type="AlphaFoldDB" id="A0AAW9F9B8"/>
<dbReference type="Pfam" id="PF08021">
    <property type="entry name" value="FAD_binding_9"/>
    <property type="match status" value="1"/>
</dbReference>
<dbReference type="PANTHER" id="PTHR30157:SF0">
    <property type="entry name" value="NADPH-DEPENDENT FERRIC-CHELATE REDUCTASE"/>
    <property type="match status" value="1"/>
</dbReference>